<protein>
    <recommendedName>
        <fullName evidence="7">Ubiquitinyl hydrolase 1</fullName>
    </recommendedName>
</protein>
<dbReference type="Gene3D" id="3.30.2230.10">
    <property type="entry name" value="DUSP-like"/>
    <property type="match status" value="1"/>
</dbReference>
<dbReference type="Gene3D" id="3.90.70.10">
    <property type="entry name" value="Cysteine proteinases"/>
    <property type="match status" value="1"/>
</dbReference>
<evidence type="ECO:0000259" key="4">
    <source>
        <dbReference type="PROSITE" id="PS51283"/>
    </source>
</evidence>
<dbReference type="Pfam" id="PF00443">
    <property type="entry name" value="UCH"/>
    <property type="match status" value="1"/>
</dbReference>
<dbReference type="Gene3D" id="3.10.20.90">
    <property type="entry name" value="Phosphatidylinositol 3-kinase Catalytic Subunit, Chain A, domain 1"/>
    <property type="match status" value="1"/>
</dbReference>
<dbReference type="PROSITE" id="PS51283">
    <property type="entry name" value="DUSP"/>
    <property type="match status" value="1"/>
</dbReference>
<dbReference type="PANTHER" id="PTHR21646:SF46">
    <property type="entry name" value="UBIQUITIN CARBOXYL-TERMINAL HYDROLASE"/>
    <property type="match status" value="1"/>
</dbReference>
<comment type="function">
    <text evidence="2">Recognizes and hydrolyzes the peptide bond at the C-terminal Gly of ubiquitin. Involved in the processing of poly-ubiquitin precursors as well as that of ubiquitinated proteins.</text>
</comment>
<dbReference type="PANTHER" id="PTHR21646">
    <property type="entry name" value="UBIQUITIN CARBOXYL-TERMINAL HYDROLASE"/>
    <property type="match status" value="1"/>
</dbReference>
<dbReference type="SUPFAM" id="SSF143791">
    <property type="entry name" value="DUSP-like"/>
    <property type="match status" value="1"/>
</dbReference>
<organism evidence="5 6">
    <name type="scientific">Ilex paraguariensis</name>
    <name type="common">yerba mate</name>
    <dbReference type="NCBI Taxonomy" id="185542"/>
    <lineage>
        <taxon>Eukaryota</taxon>
        <taxon>Viridiplantae</taxon>
        <taxon>Streptophyta</taxon>
        <taxon>Embryophyta</taxon>
        <taxon>Tracheophyta</taxon>
        <taxon>Spermatophyta</taxon>
        <taxon>Magnoliopsida</taxon>
        <taxon>eudicotyledons</taxon>
        <taxon>Gunneridae</taxon>
        <taxon>Pentapetalae</taxon>
        <taxon>asterids</taxon>
        <taxon>campanulids</taxon>
        <taxon>Aquifoliales</taxon>
        <taxon>Aquifoliaceae</taxon>
        <taxon>Ilex</taxon>
    </lineage>
</organism>
<dbReference type="Proteomes" id="UP001642360">
    <property type="component" value="Unassembled WGS sequence"/>
</dbReference>
<comment type="caution">
    <text evidence="5">The sequence shown here is derived from an EMBL/GenBank/DDBJ whole genome shotgun (WGS) entry which is preliminary data.</text>
</comment>
<dbReference type="PROSITE" id="PS50235">
    <property type="entry name" value="USP_3"/>
    <property type="match status" value="1"/>
</dbReference>
<evidence type="ECO:0000256" key="1">
    <source>
        <dbReference type="ARBA" id="ARBA00009085"/>
    </source>
</evidence>
<evidence type="ECO:0000259" key="3">
    <source>
        <dbReference type="PROSITE" id="PS50235"/>
    </source>
</evidence>
<dbReference type="InterPro" id="IPR038765">
    <property type="entry name" value="Papain-like_cys_pep_sf"/>
</dbReference>
<evidence type="ECO:0000313" key="6">
    <source>
        <dbReference type="Proteomes" id="UP001642360"/>
    </source>
</evidence>
<dbReference type="EMBL" id="CAUOFW020005480">
    <property type="protein sequence ID" value="CAK9170341.1"/>
    <property type="molecule type" value="Genomic_DNA"/>
</dbReference>
<dbReference type="PROSITE" id="PS00972">
    <property type="entry name" value="USP_1"/>
    <property type="match status" value="1"/>
</dbReference>
<dbReference type="SMART" id="SM00695">
    <property type="entry name" value="DUSP"/>
    <property type="match status" value="1"/>
</dbReference>
<dbReference type="Pfam" id="PF06337">
    <property type="entry name" value="DUSP"/>
    <property type="match status" value="1"/>
</dbReference>
<reference evidence="5 6" key="1">
    <citation type="submission" date="2024-02" db="EMBL/GenBank/DDBJ databases">
        <authorList>
            <person name="Vignale AGUSTIN F."/>
            <person name="Sosa J E."/>
            <person name="Modenutti C."/>
        </authorList>
    </citation>
    <scope>NUCLEOTIDE SEQUENCE [LARGE SCALE GENOMIC DNA]</scope>
</reference>
<feature type="domain" description="USP" evidence="3">
    <location>
        <begin position="334"/>
        <end position="483"/>
    </location>
</feature>
<dbReference type="InterPro" id="IPR028889">
    <property type="entry name" value="USP"/>
</dbReference>
<sequence length="483" mass="54227">MTIPDPVYLMENGSIELPCTPEEEKRIVTELTKKAESNLKQGNLYYVLSNRWFTGWQKYIGHGIDAYPFAEHCIDSLPLVPSETADRPGPIDNLDIVSNGSEHEGDDLQLHITLEEGRDYVLLPQEVWEKLFEWYKGGPTLPRKMISLGVNNSFSVEVFPLCLKIIDSKDKSQSVISNTHPFAFVFKALVSLELKSAEHASLHELYEKVCALKGIQPEEARIWDYFNKQKHAVLVDSNQTLEESSLQMDQDILLEMQVTGFGLESTGNELALVPVEPLRSSVSISGGPVLSNGYSTAYSSSLYQGSTISSAFTDLEDGYDVLKPVAKGDRGGLGGLQNLGNTCFMNSAIQCLVHTQPLVEYFLQDYTNEINWQNALGMHGELALAFGELLRKLWSSGQTAVAPRAFKGKLARFAPQFSGYNQHDSQELLAFLLDGLHEDLNHVKQKPYIETKDHDGRPDEEMADECWRNHQARNDSVMWMFVR</sequence>
<evidence type="ECO:0000313" key="5">
    <source>
        <dbReference type="EMBL" id="CAK9170341.1"/>
    </source>
</evidence>
<dbReference type="InterPro" id="IPR001394">
    <property type="entry name" value="Peptidase_C19_UCH"/>
</dbReference>
<feature type="domain" description="DUSP" evidence="4">
    <location>
        <begin position="19"/>
        <end position="146"/>
    </location>
</feature>
<dbReference type="InterPro" id="IPR035927">
    <property type="entry name" value="DUSP-like_sf"/>
</dbReference>
<dbReference type="InterPro" id="IPR018200">
    <property type="entry name" value="USP_CS"/>
</dbReference>
<name>A0ABC8TR91_9AQUA</name>
<proteinExistence type="inferred from homology"/>
<accession>A0ABC8TR91</accession>
<evidence type="ECO:0000256" key="2">
    <source>
        <dbReference type="ARBA" id="ARBA00037450"/>
    </source>
</evidence>
<gene>
    <name evidence="5" type="ORF">ILEXP_LOCUS39825</name>
</gene>
<evidence type="ECO:0008006" key="7">
    <source>
        <dbReference type="Google" id="ProtNLM"/>
    </source>
</evidence>
<dbReference type="AlphaFoldDB" id="A0ABC8TR91"/>
<comment type="similarity">
    <text evidence="1">Belongs to the peptidase C19 family.</text>
</comment>
<dbReference type="InterPro" id="IPR050185">
    <property type="entry name" value="Ub_carboxyl-term_hydrolase"/>
</dbReference>
<dbReference type="SUPFAM" id="SSF54001">
    <property type="entry name" value="Cysteine proteinases"/>
    <property type="match status" value="1"/>
</dbReference>
<keyword evidence="6" id="KW-1185">Reference proteome</keyword>
<dbReference type="InterPro" id="IPR006615">
    <property type="entry name" value="Pept_C19_DUSP"/>
</dbReference>